<dbReference type="KEGG" id="scs:Sta7437_3510"/>
<dbReference type="Proteomes" id="UP000010473">
    <property type="component" value="Chromosome"/>
</dbReference>
<evidence type="ECO:0000256" key="1">
    <source>
        <dbReference type="SAM" id="Phobius"/>
    </source>
</evidence>
<dbReference type="InterPro" id="IPR003675">
    <property type="entry name" value="Rce1/LyrA-like_dom"/>
</dbReference>
<reference evidence="4" key="1">
    <citation type="journal article" date="2013" name="Proc. Natl. Acad. Sci. U.S.A.">
        <title>Improving the coverage of the cyanobacterial phylum using diversity-driven genome sequencing.</title>
        <authorList>
            <person name="Shih P.M."/>
            <person name="Wu D."/>
            <person name="Latifi A."/>
            <person name="Axen S.D."/>
            <person name="Fewer D.P."/>
            <person name="Talla E."/>
            <person name="Calteau A."/>
            <person name="Cai F."/>
            <person name="Tandeau de Marsac N."/>
            <person name="Rippka R."/>
            <person name="Herdman M."/>
            <person name="Sivonen K."/>
            <person name="Coursin T."/>
            <person name="Laurent T."/>
            <person name="Goodwin L."/>
            <person name="Nolan M."/>
            <person name="Davenport K.W."/>
            <person name="Han C.S."/>
            <person name="Rubin E.M."/>
            <person name="Eisen J.A."/>
            <person name="Woyke T."/>
            <person name="Gugger M."/>
            <person name="Kerfeld C.A."/>
        </authorList>
    </citation>
    <scope>NUCLEOTIDE SEQUENCE [LARGE SCALE GENOMIC DNA]</scope>
    <source>
        <strain evidence="4">ATCC 29371 / PCC 7437</strain>
    </source>
</reference>
<dbReference type="eggNOG" id="COG1266">
    <property type="taxonomic scope" value="Bacteria"/>
</dbReference>
<protein>
    <submittedName>
        <fullName evidence="3">Abortive infection protein</fullName>
    </submittedName>
</protein>
<evidence type="ECO:0000259" key="2">
    <source>
        <dbReference type="Pfam" id="PF02517"/>
    </source>
</evidence>
<feature type="domain" description="CAAX prenyl protease 2/Lysostaphin resistance protein A-like" evidence="2">
    <location>
        <begin position="128"/>
        <end position="220"/>
    </location>
</feature>
<feature type="transmembrane region" description="Helical" evidence="1">
    <location>
        <begin position="45"/>
        <end position="70"/>
    </location>
</feature>
<evidence type="ECO:0000313" key="3">
    <source>
        <dbReference type="EMBL" id="AFZ37008.1"/>
    </source>
</evidence>
<dbReference type="PATRIC" id="fig|111780.3.peg.3637"/>
<feature type="transmembrane region" description="Helical" evidence="1">
    <location>
        <begin position="91"/>
        <end position="117"/>
    </location>
</feature>
<dbReference type="RefSeq" id="WP_015194670.1">
    <property type="nucleotide sequence ID" value="NC_019748.1"/>
</dbReference>
<gene>
    <name evidence="3" type="ordered locus">Sta7437_3510</name>
</gene>
<feature type="transmembrane region" description="Helical" evidence="1">
    <location>
        <begin position="248"/>
        <end position="268"/>
    </location>
</feature>
<name>K9XWU2_STAC7</name>
<dbReference type="Pfam" id="PF02517">
    <property type="entry name" value="Rce1-like"/>
    <property type="match status" value="1"/>
</dbReference>
<dbReference type="STRING" id="111780.Sta7437_3510"/>
<dbReference type="PANTHER" id="PTHR39430">
    <property type="entry name" value="MEMBRANE-ASSOCIATED PROTEASE-RELATED"/>
    <property type="match status" value="1"/>
</dbReference>
<dbReference type="GO" id="GO:0004175">
    <property type="term" value="F:endopeptidase activity"/>
    <property type="evidence" value="ECO:0007669"/>
    <property type="project" value="UniProtKB-ARBA"/>
</dbReference>
<dbReference type="HOGENOM" id="CLU_062525_0_0_3"/>
<dbReference type="AlphaFoldDB" id="K9XWU2"/>
<evidence type="ECO:0000313" key="4">
    <source>
        <dbReference type="Proteomes" id="UP000010473"/>
    </source>
</evidence>
<keyword evidence="1" id="KW-0472">Membrane</keyword>
<accession>K9XWU2</accession>
<organism evidence="3 4">
    <name type="scientific">Stanieria cyanosphaera (strain ATCC 29371 / PCC 7437)</name>
    <dbReference type="NCBI Taxonomy" id="111780"/>
    <lineage>
        <taxon>Bacteria</taxon>
        <taxon>Bacillati</taxon>
        <taxon>Cyanobacteriota</taxon>
        <taxon>Cyanophyceae</taxon>
        <taxon>Pleurocapsales</taxon>
        <taxon>Dermocarpellaceae</taxon>
        <taxon>Stanieria</taxon>
    </lineage>
</organism>
<feature type="transmembrane region" description="Helical" evidence="1">
    <location>
        <begin position="210"/>
        <end position="228"/>
    </location>
</feature>
<keyword evidence="1" id="KW-0812">Transmembrane</keyword>
<feature type="transmembrane region" description="Helical" evidence="1">
    <location>
        <begin position="123"/>
        <end position="141"/>
    </location>
</feature>
<keyword evidence="1" id="KW-1133">Transmembrane helix</keyword>
<sequence>MRSHFKKVSSYPAPLRIGVFLLVLLLIWLPLAAPIYLLLKNDPNLVTILTMGLLFIEFLILSWIWGKYFYRQPNFLKHYGLVWTKNNGLNLLKGLAIGFCFCWGLFGLEAIFGWVKFNGASEFILRIVLEGLLSALGIALAEELVFRGWILTELEQDYPKKKVVFINAFVFALAHFMKPIAEIIRTLITFPALFILGLTLVWAKWGHRNRLGICIGLHSGLVWAYYILNVGNLLTYTNRVPTWITGIDGNPIAGIMGLFFLTFLAIWMKKSLPRSG</sequence>
<dbReference type="PANTHER" id="PTHR39430:SF1">
    <property type="entry name" value="PROTEASE"/>
    <property type="match status" value="1"/>
</dbReference>
<feature type="transmembrane region" description="Helical" evidence="1">
    <location>
        <begin position="183"/>
        <end position="203"/>
    </location>
</feature>
<proteinExistence type="predicted"/>
<feature type="transmembrane region" description="Helical" evidence="1">
    <location>
        <begin position="20"/>
        <end position="39"/>
    </location>
</feature>
<dbReference type="GO" id="GO:0080120">
    <property type="term" value="P:CAAX-box protein maturation"/>
    <property type="evidence" value="ECO:0007669"/>
    <property type="project" value="UniProtKB-ARBA"/>
</dbReference>
<dbReference type="EMBL" id="CP003653">
    <property type="protein sequence ID" value="AFZ37008.1"/>
    <property type="molecule type" value="Genomic_DNA"/>
</dbReference>
<keyword evidence="4" id="KW-1185">Reference proteome</keyword>
<dbReference type="OrthoDB" id="3034706at2"/>